<organism evidence="1">
    <name type="scientific">marine sediment metagenome</name>
    <dbReference type="NCBI Taxonomy" id="412755"/>
    <lineage>
        <taxon>unclassified sequences</taxon>
        <taxon>metagenomes</taxon>
        <taxon>ecological metagenomes</taxon>
    </lineage>
</organism>
<dbReference type="AlphaFoldDB" id="A0A0F9A8M7"/>
<evidence type="ECO:0000313" key="1">
    <source>
        <dbReference type="EMBL" id="KKL05924.1"/>
    </source>
</evidence>
<accession>A0A0F9A8M7</accession>
<proteinExistence type="predicted"/>
<reference evidence="1" key="1">
    <citation type="journal article" date="2015" name="Nature">
        <title>Complex archaea that bridge the gap between prokaryotes and eukaryotes.</title>
        <authorList>
            <person name="Spang A."/>
            <person name="Saw J.H."/>
            <person name="Jorgensen S.L."/>
            <person name="Zaremba-Niedzwiedzka K."/>
            <person name="Martijn J."/>
            <person name="Lind A.E."/>
            <person name="van Eijk R."/>
            <person name="Schleper C."/>
            <person name="Guy L."/>
            <person name="Ettema T.J."/>
        </authorList>
    </citation>
    <scope>NUCLEOTIDE SEQUENCE</scope>
</reference>
<gene>
    <name evidence="1" type="ORF">LCGC14_2601180</name>
</gene>
<dbReference type="EMBL" id="LAZR01043923">
    <property type="protein sequence ID" value="KKL05924.1"/>
    <property type="molecule type" value="Genomic_DNA"/>
</dbReference>
<sequence>IGNYVWNRIYNGPTAYGDRYEYPGLPPSVTDILSVAIVCRVGKVYVYGKYQPLLKTHGTSYYGTMDTIEGPGLIEYSWQHPVNPFTSAKWTPQEVTDLEAGLRLEHEGTFGRAICDQVRIEVSHRPA</sequence>
<protein>
    <submittedName>
        <fullName evidence="1">Uncharacterized protein</fullName>
    </submittedName>
</protein>
<feature type="non-terminal residue" evidence="1">
    <location>
        <position position="1"/>
    </location>
</feature>
<comment type="caution">
    <text evidence="1">The sequence shown here is derived from an EMBL/GenBank/DDBJ whole genome shotgun (WGS) entry which is preliminary data.</text>
</comment>
<name>A0A0F9A8M7_9ZZZZ</name>